<dbReference type="OrthoDB" id="186379at2"/>
<gene>
    <name evidence="3" type="ORF">RISW2_11100</name>
</gene>
<dbReference type="PANTHER" id="PTHR37945">
    <property type="entry name" value="EXTRACELLULAR TUNGSTATE BINDING PROTEIN"/>
    <property type="match status" value="1"/>
</dbReference>
<evidence type="ECO:0000259" key="2">
    <source>
        <dbReference type="Pfam" id="PF12849"/>
    </source>
</evidence>
<dbReference type="AlphaFoldDB" id="X7F551"/>
<dbReference type="PATRIC" id="fig|1449351.3.peg.3276"/>
<feature type="domain" description="PBP" evidence="2">
    <location>
        <begin position="20"/>
        <end position="248"/>
    </location>
</feature>
<dbReference type="Proteomes" id="UP000023430">
    <property type="component" value="Unassembled WGS sequence"/>
</dbReference>
<comment type="caution">
    <text evidence="3">The sequence shown here is derived from an EMBL/GenBank/DDBJ whole genome shotgun (WGS) entry which is preliminary data.</text>
</comment>
<dbReference type="PANTHER" id="PTHR37945:SF1">
    <property type="entry name" value="EXTRACELLULAR TUNGSTATE BINDING PROTEIN"/>
    <property type="match status" value="1"/>
</dbReference>
<sequence length="270" mass="28203">MIRKLSLAAALGASLALPAAAQEDSILVQSTTSTANSGLYDYLLPLFSETSGIRVDVVAVGTGQAIGNAENCDGDVLLVHAKPSEEAFVDAGYGVERFDLMYNDFVLVGPENDPAGIDGMGVSDALAQIAESGATFVSRGDDSGTHKKELALWEAAGIDPQSGSGEWYRESGSGMGATLNTGIGMGGYVLTDRATWIAYGNKGDYGIAVEGDQSLFNQYGVILVDPEHCPSVNAEDGQAFIDWLLSEEGQSAIAGFELDGQQLFFPNAEG</sequence>
<evidence type="ECO:0000313" key="3">
    <source>
        <dbReference type="EMBL" id="ETX27873.1"/>
    </source>
</evidence>
<dbReference type="RefSeq" id="WP_043773128.1">
    <property type="nucleotide sequence ID" value="NZ_JAME01000026.1"/>
</dbReference>
<accession>X7F551</accession>
<organism evidence="3 4">
    <name type="scientific">Roseivivax isoporae LMG 25204</name>
    <dbReference type="NCBI Taxonomy" id="1449351"/>
    <lineage>
        <taxon>Bacteria</taxon>
        <taxon>Pseudomonadati</taxon>
        <taxon>Pseudomonadota</taxon>
        <taxon>Alphaproteobacteria</taxon>
        <taxon>Rhodobacterales</taxon>
        <taxon>Roseobacteraceae</taxon>
        <taxon>Roseivivax</taxon>
    </lineage>
</organism>
<evidence type="ECO:0000313" key="4">
    <source>
        <dbReference type="Proteomes" id="UP000023430"/>
    </source>
</evidence>
<reference evidence="3 4" key="1">
    <citation type="submission" date="2014-01" db="EMBL/GenBank/DDBJ databases">
        <title>Roseivivax isoporae LMG 25204 Genome Sequencing.</title>
        <authorList>
            <person name="Lai Q."/>
            <person name="Li G."/>
            <person name="Shao Z."/>
        </authorList>
    </citation>
    <scope>NUCLEOTIDE SEQUENCE [LARGE SCALE GENOMIC DNA]</scope>
    <source>
        <strain evidence="3 4">LMG 25204</strain>
    </source>
</reference>
<dbReference type="STRING" id="1449351.RISW2_11100"/>
<dbReference type="EMBL" id="JAME01000026">
    <property type="protein sequence ID" value="ETX27873.1"/>
    <property type="molecule type" value="Genomic_DNA"/>
</dbReference>
<feature type="chain" id="PRO_5004978147" evidence="1">
    <location>
        <begin position="22"/>
        <end position="270"/>
    </location>
</feature>
<protein>
    <submittedName>
        <fullName evidence="3">Sulfate transporter</fullName>
    </submittedName>
</protein>
<dbReference type="InterPro" id="IPR052738">
    <property type="entry name" value="ABC-Tungstate_binding"/>
</dbReference>
<evidence type="ECO:0000256" key="1">
    <source>
        <dbReference type="SAM" id="SignalP"/>
    </source>
</evidence>
<proteinExistence type="predicted"/>
<dbReference type="InterPro" id="IPR024370">
    <property type="entry name" value="PBP_domain"/>
</dbReference>
<name>X7F551_9RHOB</name>
<dbReference type="Gene3D" id="3.40.190.10">
    <property type="entry name" value="Periplasmic binding protein-like II"/>
    <property type="match status" value="2"/>
</dbReference>
<dbReference type="Pfam" id="PF12849">
    <property type="entry name" value="PBP_like_2"/>
    <property type="match status" value="1"/>
</dbReference>
<dbReference type="SUPFAM" id="SSF53850">
    <property type="entry name" value="Periplasmic binding protein-like II"/>
    <property type="match status" value="1"/>
</dbReference>
<feature type="signal peptide" evidence="1">
    <location>
        <begin position="1"/>
        <end position="21"/>
    </location>
</feature>
<dbReference type="eggNOG" id="COG2998">
    <property type="taxonomic scope" value="Bacteria"/>
</dbReference>
<keyword evidence="1" id="KW-0732">Signal</keyword>
<keyword evidence="4" id="KW-1185">Reference proteome</keyword>